<evidence type="ECO:0000313" key="7">
    <source>
        <dbReference type="EMBL" id="GAV05426.1"/>
    </source>
</evidence>
<dbReference type="PANTHER" id="PTHR46515">
    <property type="entry name" value="TATA ELEMENT MODULATORY FACTOR TMF1"/>
    <property type="match status" value="1"/>
</dbReference>
<comment type="caution">
    <text evidence="7">The sequence shown here is derived from an EMBL/GenBank/DDBJ whole genome shotgun (WGS) entry which is preliminary data.</text>
</comment>
<feature type="compositionally biased region" description="Low complexity" evidence="5">
    <location>
        <begin position="158"/>
        <end position="170"/>
    </location>
</feature>
<dbReference type="STRING" id="947166.A0A1D1VWW9"/>
<evidence type="ECO:0000256" key="1">
    <source>
        <dbReference type="ARBA" id="ARBA00004555"/>
    </source>
</evidence>
<evidence type="ECO:0000256" key="3">
    <source>
        <dbReference type="ARBA" id="ARBA00023054"/>
    </source>
</evidence>
<accession>A0A1D1VWW9</accession>
<feature type="compositionally biased region" description="Low complexity" evidence="5">
    <location>
        <begin position="96"/>
        <end position="135"/>
    </location>
</feature>
<feature type="region of interest" description="Disordered" evidence="5">
    <location>
        <begin position="85"/>
        <end position="234"/>
    </location>
</feature>
<name>A0A1D1VWW9_RAMVA</name>
<dbReference type="Pfam" id="PF12325">
    <property type="entry name" value="TMF_TATA_bd"/>
    <property type="match status" value="1"/>
</dbReference>
<gene>
    <name evidence="7" type="primary">RvY_15563-1</name>
    <name evidence="7" type="synonym">RvY_15563.1</name>
    <name evidence="7" type="ORF">RvY_15563</name>
</gene>
<dbReference type="GO" id="GO:0005783">
    <property type="term" value="C:endoplasmic reticulum"/>
    <property type="evidence" value="ECO:0007669"/>
    <property type="project" value="TreeGrafter"/>
</dbReference>
<feature type="compositionally biased region" description="Polar residues" evidence="5">
    <location>
        <begin position="55"/>
        <end position="68"/>
    </location>
</feature>
<protein>
    <recommendedName>
        <fullName evidence="6">TATA element modulatory factor 1 TATA binding domain-containing protein</fullName>
    </recommendedName>
</protein>
<feature type="region of interest" description="Disordered" evidence="5">
    <location>
        <begin position="869"/>
        <end position="889"/>
    </location>
</feature>
<dbReference type="InterPro" id="IPR022091">
    <property type="entry name" value="TMF_TATA-bd"/>
</dbReference>
<feature type="domain" description="TATA element modulatory factor 1 TATA binding" evidence="6">
    <location>
        <begin position="997"/>
        <end position="1101"/>
    </location>
</feature>
<feature type="compositionally biased region" description="Polar residues" evidence="5">
    <location>
        <begin position="948"/>
        <end position="988"/>
    </location>
</feature>
<feature type="region of interest" description="Disordered" evidence="5">
    <location>
        <begin position="38"/>
        <end position="71"/>
    </location>
</feature>
<dbReference type="AlphaFoldDB" id="A0A1D1VWW9"/>
<feature type="coiled-coil region" evidence="4">
    <location>
        <begin position="472"/>
        <end position="820"/>
    </location>
</feature>
<dbReference type="Pfam" id="PF12329">
    <property type="entry name" value="TMF_DNA_bd"/>
    <property type="match status" value="1"/>
</dbReference>
<evidence type="ECO:0000256" key="5">
    <source>
        <dbReference type="SAM" id="MobiDB-lite"/>
    </source>
</evidence>
<evidence type="ECO:0000256" key="2">
    <source>
        <dbReference type="ARBA" id="ARBA00023034"/>
    </source>
</evidence>
<feature type="compositionally biased region" description="Basic and acidic residues" evidence="5">
    <location>
        <begin position="371"/>
        <end position="382"/>
    </location>
</feature>
<comment type="subcellular location">
    <subcellularLocation>
        <location evidence="1">Golgi apparatus</location>
    </subcellularLocation>
</comment>
<keyword evidence="8" id="KW-1185">Reference proteome</keyword>
<organism evidence="7 8">
    <name type="scientific">Ramazzottius varieornatus</name>
    <name type="common">Water bear</name>
    <name type="synonym">Tardigrade</name>
    <dbReference type="NCBI Taxonomy" id="947166"/>
    <lineage>
        <taxon>Eukaryota</taxon>
        <taxon>Metazoa</taxon>
        <taxon>Ecdysozoa</taxon>
        <taxon>Tardigrada</taxon>
        <taxon>Eutardigrada</taxon>
        <taxon>Parachela</taxon>
        <taxon>Hypsibioidea</taxon>
        <taxon>Ramazzottiidae</taxon>
        <taxon>Ramazzottius</taxon>
    </lineage>
</organism>
<keyword evidence="2" id="KW-0333">Golgi apparatus</keyword>
<dbReference type="GO" id="GO:0005794">
    <property type="term" value="C:Golgi apparatus"/>
    <property type="evidence" value="ECO:0007669"/>
    <property type="project" value="UniProtKB-SubCell"/>
</dbReference>
<dbReference type="OrthoDB" id="74178at2759"/>
<evidence type="ECO:0000259" key="6">
    <source>
        <dbReference type="Pfam" id="PF12325"/>
    </source>
</evidence>
<proteinExistence type="predicted"/>
<dbReference type="Proteomes" id="UP000186922">
    <property type="component" value="Unassembled WGS sequence"/>
</dbReference>
<reference evidence="7 8" key="1">
    <citation type="journal article" date="2016" name="Nat. Commun.">
        <title>Extremotolerant tardigrade genome and improved radiotolerance of human cultured cells by tardigrade-unique protein.</title>
        <authorList>
            <person name="Hashimoto T."/>
            <person name="Horikawa D.D."/>
            <person name="Saito Y."/>
            <person name="Kuwahara H."/>
            <person name="Kozuka-Hata H."/>
            <person name="Shin-I T."/>
            <person name="Minakuchi Y."/>
            <person name="Ohishi K."/>
            <person name="Motoyama A."/>
            <person name="Aizu T."/>
            <person name="Enomoto A."/>
            <person name="Kondo K."/>
            <person name="Tanaka S."/>
            <person name="Hara Y."/>
            <person name="Koshikawa S."/>
            <person name="Sagara H."/>
            <person name="Miura T."/>
            <person name="Yokobori S."/>
            <person name="Miyagawa K."/>
            <person name="Suzuki Y."/>
            <person name="Kubo T."/>
            <person name="Oyama M."/>
            <person name="Kohara Y."/>
            <person name="Fujiyama A."/>
            <person name="Arakawa K."/>
            <person name="Katayama T."/>
            <person name="Toyoda A."/>
            <person name="Kunieda T."/>
        </authorList>
    </citation>
    <scope>NUCLEOTIDE SEQUENCE [LARGE SCALE GENOMIC DNA]</scope>
    <source>
        <strain evidence="7 8">YOKOZUNA-1</strain>
    </source>
</reference>
<keyword evidence="3 4" id="KW-0175">Coiled coil</keyword>
<feature type="region of interest" description="Disordered" evidence="5">
    <location>
        <begin position="360"/>
        <end position="384"/>
    </location>
</feature>
<dbReference type="InterPro" id="IPR052602">
    <property type="entry name" value="Growth_transcription_reg"/>
</dbReference>
<feature type="region of interest" description="Disordered" evidence="5">
    <location>
        <begin position="946"/>
        <end position="988"/>
    </location>
</feature>
<dbReference type="InterPro" id="IPR022092">
    <property type="entry name" value="TMF_DNA-bd"/>
</dbReference>
<dbReference type="EMBL" id="BDGG01000012">
    <property type="protein sequence ID" value="GAV05426.1"/>
    <property type="molecule type" value="Genomic_DNA"/>
</dbReference>
<feature type="compositionally biased region" description="Basic and acidic residues" evidence="5">
    <location>
        <begin position="875"/>
        <end position="886"/>
    </location>
</feature>
<feature type="coiled-coil region" evidence="4">
    <location>
        <begin position="1003"/>
        <end position="1068"/>
    </location>
</feature>
<evidence type="ECO:0000313" key="8">
    <source>
        <dbReference type="Proteomes" id="UP000186922"/>
    </source>
</evidence>
<evidence type="ECO:0000256" key="4">
    <source>
        <dbReference type="SAM" id="Coils"/>
    </source>
</evidence>
<feature type="compositionally biased region" description="Polar residues" evidence="5">
    <location>
        <begin position="207"/>
        <end position="217"/>
    </location>
</feature>
<sequence length="1108" mass="124168">MSWFDSSNWANIAKNATETAKIALKQAQKNIDKVLEIQEISRQEGDPASGHETLSENGSASGIQSRSLSPLPKLIKDETDGFFDAFGVNDSKPSSKRGSSSRSSLLESSSEPTSKLKSPQFSPSISRVASSSSLSRLNGANGWKSSELQAVVTDSRHSPLTTTSPTPSHSFVETVDLQPEPSASSVSLLPDEPTVPSDKYNEEKASAKTSFSTNKTDYTSEDFTDDGPQPLPSQISQGRLEILFQDEDDKNFVDIPLDTEHSLGETIMEVKEFSQGRSLTAVFDEDSEPDLRNTLARESLPVQAALEDVPLSLEEYIGNAADDSLQSAYKHVTVEEKPTEDEIMDIKIRVEDVDIEGSSQPYQNIDISKPGPKEPIDRRATTPEEEVEIREAVALDQEETHEEAAHLTHVHEETGEVPVALVLGLEETERLSDQSSAAAIEETSAKTHHVPTVVVSVPEELKKELQHLREVLAARERKLVDICSENAQLKEEKDNLSSQVADLTAAHSQLETFANDRGDEITMLEGKLHIASEEKESLMEQLQLTKIELANANASRMKSDSSASLSKDLQRQLQEKELLVKELMEEGEKLSKQQFQSSSHIKKIKQKQKELEAEVEKLKGELEGKTNEVATLKNTLAFAEDLDQKNTIVIKQLSANVDRLEKDLLASRNLHEEAKAKISSMQAALDNAYKELADLHRQKAAHEGHVHETLLTTELAAKEELRLALEQQKQQLVQDQAELMERLEILQANLNRAECTLKRKEDSFRDELADYQQRVNEANKRNEELSQSLSQSTRPLLRQNEALQRQLAEQSSTFEQLELSLTKRHQEAVTQLTLAQEKERAATEKLLVITGKMSALEGRISALREERSSLSSEVDAERHKVRDLSDKLSSQQRELDKVRQLSVAEVSDLRREKQLLEHQLNLEKEKAGMEARKVATLAEQLAELQKQVHASPSSTGQSVNQSPLRRSDSANSTGSTLDGRWSPNSQQGSSLYDVLRNVNMSSLDTVQSSLKQKESEVQYLRQELRQLELSRQRHTDEMLKLTEKTIELDSVKQQLEEMTAAKEDIGRRYNAMLQMYGEKVEEIQELRLDFEDMKALYKSQIVVLTQKQ</sequence>
<dbReference type="PANTHER" id="PTHR46515:SF1">
    <property type="entry name" value="TATA ELEMENT MODULATORY FACTOR"/>
    <property type="match status" value="1"/>
</dbReference>